<dbReference type="AlphaFoldDB" id="A0A1I4P6C8"/>
<keyword evidence="1" id="KW-0175">Coiled coil</keyword>
<dbReference type="EMBL" id="FOUI01000002">
    <property type="protein sequence ID" value="SFM23279.1"/>
    <property type="molecule type" value="Genomic_DNA"/>
</dbReference>
<accession>A0A1I4P6C8</accession>
<sequence>MMAGSQAFADTLFQQGQIRLAELTVFNWGSFDGLHSASIDPFGTLITGDNGAGKSTYIDGLMALLLPAGKATFNVAAAQGDRADRSLLSYMRGSFGSSHDGSGTRVKSKREKAVVTGLSALYRADDGSEITLAALFWTTQASNALSDVSRIYVVAKRNLPLKQMLDAFGEGNARSLKQWLRDDPRITCCDDNFSDYQELYRTLLHMDNRNAPALLSRALGLKKIDDLTKLIRELVLEPSSVKEDVKKVVDEFADLVAIHDRLSDARAQVQHLQRLPGLAADIQAASDALHSLQLEKDHLSVYFAEVQAGLRAARIKQIKSDLDKLELQLKDLQRKVADSAELVERRHEEYLQQGGNQVESLKKDIAHAADKLKELVRKSSSYQQDVRSLGLAETLQESVFLDNQRAAQASLQDIEQNKEDSQNRFGEISGRWSQSKQDLAEIIGQIKEIDARPNSNIDPAYQRLRDELVEALALPPEQVMFIGELLDVKDDEKPWQGAIERALGGHRTTLLVPADGYSMVTRWLNARHTGLHVRVQVVRNAQDKTAPPEFLANGFLRKLVWRQHAWRDWLKQHLSRFDLQCVDGTDMLDATPFSMTREGLVHLENGRFEKKDQTRIEDRQRWCLGFSNTTRLALLNSEKAALESRIEEQWREVNSARQAMEEVTTRKAVLERVAACRWEDIDAPYWQARHDSLKADLLQLESSEGDLALARERWNQAKQALEALRNEQGQLQKDQGALQNQLNIEQKAYTAAATLAQQGLSDECRTLLAQRVGSISLDNAEHQAQVARELDELIGKQQSRKGTAENIANGIMGSFRGRDQWLPIVVDWPVGLAALEDFLAHLQALEQEGLPALVEQFRERLNKHATQSLARIKTKLDAERDDILERIETINTVLCRTEFKIGSHLKLGSRRENYPHVQDFERKLRAVLSQVTSDDHERRFQTLSEVVAILDKASASGTSSTMESMRLLDPRYQMTFYAEEVDSSTLEVRDVLNSSSGKSGGEKESFAGMVVAASLAYVLTPDGYDRPVYCTVFLDEAFSNTAESVSRRVLRVFRELHIHVNLITPYKNLNLARESARSLLIAERNPDTHESHLCELTWEEIDQQRKADRQASVRREAAELGVQLND</sequence>
<name>A0A1I4P6C8_9GAMM</name>
<evidence type="ECO:0000313" key="3">
    <source>
        <dbReference type="Proteomes" id="UP000243629"/>
    </source>
</evidence>
<dbReference type="SUPFAM" id="SSF52540">
    <property type="entry name" value="P-loop containing nucleoside triphosphate hydrolases"/>
    <property type="match status" value="1"/>
</dbReference>
<keyword evidence="3" id="KW-1185">Reference proteome</keyword>
<feature type="coiled-coil region" evidence="1">
    <location>
        <begin position="315"/>
        <end position="378"/>
    </location>
</feature>
<protein>
    <submittedName>
        <fullName evidence="2">Uncharacterized protein YPO0396</fullName>
    </submittedName>
</protein>
<reference evidence="3" key="1">
    <citation type="submission" date="2016-10" db="EMBL/GenBank/DDBJ databases">
        <authorList>
            <person name="Varghese N."/>
            <person name="Submissions S."/>
        </authorList>
    </citation>
    <scope>NUCLEOTIDE SEQUENCE [LARGE SCALE GENOMIC DNA]</scope>
    <source>
        <strain evidence="3">DSM 24213</strain>
    </source>
</reference>
<organism evidence="2 3">
    <name type="scientific">Halopseudomonas yangmingensis</name>
    <dbReference type="NCBI Taxonomy" id="1720063"/>
    <lineage>
        <taxon>Bacteria</taxon>
        <taxon>Pseudomonadati</taxon>
        <taxon>Pseudomonadota</taxon>
        <taxon>Gammaproteobacteria</taxon>
        <taxon>Pseudomonadales</taxon>
        <taxon>Pseudomonadaceae</taxon>
        <taxon>Halopseudomonas</taxon>
    </lineage>
</organism>
<dbReference type="Pfam" id="PF13555">
    <property type="entry name" value="AAA_29"/>
    <property type="match status" value="1"/>
</dbReference>
<dbReference type="Proteomes" id="UP000243629">
    <property type="component" value="Unassembled WGS sequence"/>
</dbReference>
<feature type="coiled-coil region" evidence="1">
    <location>
        <begin position="707"/>
        <end position="741"/>
    </location>
</feature>
<dbReference type="CDD" id="cd00267">
    <property type="entry name" value="ABC_ATPase"/>
    <property type="match status" value="1"/>
</dbReference>
<evidence type="ECO:0000313" key="2">
    <source>
        <dbReference type="EMBL" id="SFM23279.1"/>
    </source>
</evidence>
<dbReference type="RefSeq" id="WP_245748102.1">
    <property type="nucleotide sequence ID" value="NZ_FOUI01000002.1"/>
</dbReference>
<gene>
    <name evidence="2" type="ORF">SAMN05216217_102143</name>
</gene>
<dbReference type="Pfam" id="PF13558">
    <property type="entry name" value="SbcC_Walker_B"/>
    <property type="match status" value="1"/>
</dbReference>
<dbReference type="STRING" id="1720063.SAMN05216217_102143"/>
<dbReference type="InterPro" id="IPR027417">
    <property type="entry name" value="P-loop_NTPase"/>
</dbReference>
<evidence type="ECO:0000256" key="1">
    <source>
        <dbReference type="SAM" id="Coils"/>
    </source>
</evidence>
<proteinExistence type="predicted"/>
<dbReference type="Gene3D" id="3.40.1140.10">
    <property type="match status" value="1"/>
</dbReference>